<feature type="transmembrane region" description="Helical" evidence="18">
    <location>
        <begin position="112"/>
        <end position="130"/>
    </location>
</feature>
<dbReference type="EC" id="2.7.7.41" evidence="6 16"/>
<evidence type="ECO:0000256" key="4">
    <source>
        <dbReference type="ARBA" id="ARBA00005189"/>
    </source>
</evidence>
<proteinExistence type="inferred from homology"/>
<keyword evidence="12" id="KW-0443">Lipid metabolism</keyword>
<dbReference type="UniPathway" id="UPA00557">
    <property type="reaction ID" value="UER00614"/>
</dbReference>
<comment type="pathway">
    <text evidence="3 16">Phospholipid metabolism; CDP-diacylglycerol biosynthesis; CDP-diacylglycerol from sn-glycerol 3-phosphate: step 3/3.</text>
</comment>
<evidence type="ECO:0000256" key="2">
    <source>
        <dbReference type="ARBA" id="ARBA00004141"/>
    </source>
</evidence>
<organism evidence="19 20">
    <name type="scientific">Helicobacter canis</name>
    <dbReference type="NCBI Taxonomy" id="29419"/>
    <lineage>
        <taxon>Bacteria</taxon>
        <taxon>Pseudomonadati</taxon>
        <taxon>Campylobacterota</taxon>
        <taxon>Epsilonproteobacteria</taxon>
        <taxon>Campylobacterales</taxon>
        <taxon>Helicobacteraceae</taxon>
        <taxon>Helicobacter</taxon>
    </lineage>
</organism>
<evidence type="ECO:0000256" key="3">
    <source>
        <dbReference type="ARBA" id="ARBA00005119"/>
    </source>
</evidence>
<feature type="transmembrane region" description="Helical" evidence="18">
    <location>
        <begin position="159"/>
        <end position="177"/>
    </location>
</feature>
<dbReference type="AlphaFoldDB" id="A0A5M9QHD4"/>
<evidence type="ECO:0000256" key="7">
    <source>
        <dbReference type="ARBA" id="ARBA00022516"/>
    </source>
</evidence>
<feature type="region of interest" description="Disordered" evidence="17">
    <location>
        <begin position="1"/>
        <end position="47"/>
    </location>
</feature>
<keyword evidence="8 16" id="KW-0808">Transferase</keyword>
<sequence length="325" mass="35214">MEQQANQPQPDNISSNDTASTKESSTLDSSAKPSQAESSPESNKSKTFDTSFLDSAKDKFANESARYITAALLIAGIGILLVWNNAIVIWAVLGVAFILGFRESLTLYKIDTNLWLYALALGVWILAFFSARPVEAAFIACVILASVVAYKQNLSPKSILPFLYPTLPFLALYSVYVDFGVLRVVWLILIVALCDMGAYFGGRIFGKTPFSPTSPKKTLEGVIIGLAVAIVVGSIAGILMLNTHFLLAIILSLFVAVCGVFGDLYESYLKRRAEVKDSGSILPGHGGILDRFDAVLFGAVGMHFFLMFFDEFACTRCSILGASLL</sequence>
<dbReference type="GO" id="GO:0004605">
    <property type="term" value="F:phosphatidate cytidylyltransferase activity"/>
    <property type="evidence" value="ECO:0007669"/>
    <property type="project" value="UniProtKB-EC"/>
</dbReference>
<keyword evidence="15" id="KW-1208">Phospholipid metabolism</keyword>
<evidence type="ECO:0000313" key="19">
    <source>
        <dbReference type="EMBL" id="KAA8707277.1"/>
    </source>
</evidence>
<dbReference type="RefSeq" id="WP_150338005.1">
    <property type="nucleotide sequence ID" value="NZ_CAUWKU010000015.1"/>
</dbReference>
<accession>A0A5M9QHD4</accession>
<evidence type="ECO:0000256" key="13">
    <source>
        <dbReference type="ARBA" id="ARBA00023136"/>
    </source>
</evidence>
<dbReference type="PROSITE" id="PS01315">
    <property type="entry name" value="CDS"/>
    <property type="match status" value="1"/>
</dbReference>
<comment type="subcellular location">
    <subcellularLocation>
        <location evidence="2">Membrane</location>
        <topology evidence="2">Multi-pass membrane protein</topology>
    </subcellularLocation>
</comment>
<dbReference type="PANTHER" id="PTHR47101:SF1">
    <property type="entry name" value="PHOSPHATIDATE CYTIDYLYLTRANSFERASE 4, CHLOROPLASTIC"/>
    <property type="match status" value="1"/>
</dbReference>
<evidence type="ECO:0000256" key="16">
    <source>
        <dbReference type="RuleBase" id="RU003938"/>
    </source>
</evidence>
<evidence type="ECO:0000256" key="8">
    <source>
        <dbReference type="ARBA" id="ARBA00022679"/>
    </source>
</evidence>
<comment type="pathway">
    <text evidence="4">Lipid metabolism.</text>
</comment>
<keyword evidence="7" id="KW-0444">Lipid biosynthesis</keyword>
<comment type="caution">
    <text evidence="19">The sequence shown here is derived from an EMBL/GenBank/DDBJ whole genome shotgun (WGS) entry which is preliminary data.</text>
</comment>
<comment type="catalytic activity">
    <reaction evidence="1 16">
        <text>a 1,2-diacyl-sn-glycero-3-phosphate + CTP + H(+) = a CDP-1,2-diacyl-sn-glycerol + diphosphate</text>
        <dbReference type="Rhea" id="RHEA:16229"/>
        <dbReference type="ChEBI" id="CHEBI:15378"/>
        <dbReference type="ChEBI" id="CHEBI:33019"/>
        <dbReference type="ChEBI" id="CHEBI:37563"/>
        <dbReference type="ChEBI" id="CHEBI:58332"/>
        <dbReference type="ChEBI" id="CHEBI:58608"/>
        <dbReference type="EC" id="2.7.7.41"/>
    </reaction>
</comment>
<dbReference type="GO" id="GO:0016024">
    <property type="term" value="P:CDP-diacylglycerol biosynthetic process"/>
    <property type="evidence" value="ECO:0007669"/>
    <property type="project" value="UniProtKB-UniPathway"/>
</dbReference>
<feature type="transmembrane region" description="Helical" evidence="18">
    <location>
        <begin position="183"/>
        <end position="206"/>
    </location>
</feature>
<dbReference type="PANTHER" id="PTHR47101">
    <property type="entry name" value="PHOSPHATIDATE CYTIDYLYLTRANSFERASE 5, CHLOROPLASTIC"/>
    <property type="match status" value="1"/>
</dbReference>
<gene>
    <name evidence="19" type="ORF">F4V45_09110</name>
</gene>
<feature type="transmembrane region" description="Helical" evidence="18">
    <location>
        <begin position="67"/>
        <end position="100"/>
    </location>
</feature>
<dbReference type="Proteomes" id="UP000323707">
    <property type="component" value="Unassembled WGS sequence"/>
</dbReference>
<keyword evidence="14" id="KW-0594">Phospholipid biosynthesis</keyword>
<feature type="compositionally biased region" description="Polar residues" evidence="17">
    <location>
        <begin position="1"/>
        <end position="42"/>
    </location>
</feature>
<comment type="similarity">
    <text evidence="5 16">Belongs to the CDS family.</text>
</comment>
<dbReference type="InterPro" id="IPR000374">
    <property type="entry name" value="PC_trans"/>
</dbReference>
<evidence type="ECO:0000256" key="9">
    <source>
        <dbReference type="ARBA" id="ARBA00022692"/>
    </source>
</evidence>
<evidence type="ECO:0000256" key="15">
    <source>
        <dbReference type="ARBA" id="ARBA00023264"/>
    </source>
</evidence>
<evidence type="ECO:0000256" key="17">
    <source>
        <dbReference type="SAM" id="MobiDB-lite"/>
    </source>
</evidence>
<dbReference type="GO" id="GO:0016020">
    <property type="term" value="C:membrane"/>
    <property type="evidence" value="ECO:0007669"/>
    <property type="project" value="UniProtKB-SubCell"/>
</dbReference>
<dbReference type="EMBL" id="VXKE01000023">
    <property type="protein sequence ID" value="KAA8707277.1"/>
    <property type="molecule type" value="Genomic_DNA"/>
</dbReference>
<name>A0A5M9QHD4_9HELI</name>
<feature type="transmembrane region" description="Helical" evidence="18">
    <location>
        <begin position="218"/>
        <end position="239"/>
    </location>
</feature>
<reference evidence="19 20" key="1">
    <citation type="submission" date="2019-09" db="EMBL/GenBank/DDBJ databases">
        <title>Draft genome sequence of various Type strains from the CCUG.</title>
        <authorList>
            <person name="Pineiro-Iglesias B."/>
            <person name="Tunovic T."/>
            <person name="Unosson C."/>
            <person name="Inganas E."/>
            <person name="Ohlen M."/>
            <person name="Cardew S."/>
            <person name="Jensie-Markopoulos S."/>
            <person name="Salva-Serra F."/>
            <person name="Jaen-Luchoro D."/>
            <person name="Karlsson R."/>
            <person name="Svensson-Stadler L."/>
            <person name="Chun J."/>
            <person name="Moore E."/>
        </authorList>
    </citation>
    <scope>NUCLEOTIDE SEQUENCE [LARGE SCALE GENOMIC DNA]</scope>
    <source>
        <strain evidence="19 20">CCUG 32756T</strain>
    </source>
</reference>
<evidence type="ECO:0000256" key="1">
    <source>
        <dbReference type="ARBA" id="ARBA00001698"/>
    </source>
</evidence>
<keyword evidence="13 18" id="KW-0472">Membrane</keyword>
<dbReference type="Pfam" id="PF01148">
    <property type="entry name" value="CTP_transf_1"/>
    <property type="match status" value="1"/>
</dbReference>
<feature type="transmembrane region" description="Helical" evidence="18">
    <location>
        <begin position="245"/>
        <end position="265"/>
    </location>
</feature>
<evidence type="ECO:0000256" key="6">
    <source>
        <dbReference type="ARBA" id="ARBA00012487"/>
    </source>
</evidence>
<keyword evidence="10 16" id="KW-0548">Nucleotidyltransferase</keyword>
<evidence type="ECO:0000256" key="11">
    <source>
        <dbReference type="ARBA" id="ARBA00022989"/>
    </source>
</evidence>
<evidence type="ECO:0000256" key="5">
    <source>
        <dbReference type="ARBA" id="ARBA00010185"/>
    </source>
</evidence>
<evidence type="ECO:0000313" key="20">
    <source>
        <dbReference type="Proteomes" id="UP000323707"/>
    </source>
</evidence>
<keyword evidence="11 18" id="KW-1133">Transmembrane helix</keyword>
<keyword evidence="9 16" id="KW-0812">Transmembrane</keyword>
<protein>
    <recommendedName>
        <fullName evidence="6 16">Phosphatidate cytidylyltransferase</fullName>
        <ecNumber evidence="6 16">2.7.7.41</ecNumber>
    </recommendedName>
</protein>
<evidence type="ECO:0000256" key="14">
    <source>
        <dbReference type="ARBA" id="ARBA00023209"/>
    </source>
</evidence>
<evidence type="ECO:0000256" key="10">
    <source>
        <dbReference type="ARBA" id="ARBA00022695"/>
    </source>
</evidence>
<evidence type="ECO:0000256" key="18">
    <source>
        <dbReference type="SAM" id="Phobius"/>
    </source>
</evidence>
<evidence type="ECO:0000256" key="12">
    <source>
        <dbReference type="ARBA" id="ARBA00023098"/>
    </source>
</evidence>